<dbReference type="EMBL" id="JAFEMO010000007">
    <property type="protein sequence ID" value="KAH7567616.1"/>
    <property type="molecule type" value="Genomic_DNA"/>
</dbReference>
<comment type="caution">
    <text evidence="3">The sequence shown here is derived from an EMBL/GenBank/DDBJ whole genome shotgun (WGS) entry which is preliminary data.</text>
</comment>
<gene>
    <name evidence="3" type="ORF">JRO89_XS07G0104600</name>
</gene>
<dbReference type="PANTHER" id="PTHR10887">
    <property type="entry name" value="DNA2/NAM7 HELICASE FAMILY"/>
    <property type="match status" value="1"/>
</dbReference>
<protein>
    <recommendedName>
        <fullName evidence="5">Helicase MAGATAMA 3</fullName>
    </recommendedName>
</protein>
<name>A0ABQ8HTJ5_9ROSI</name>
<dbReference type="InterPro" id="IPR047187">
    <property type="entry name" value="SF1_C_Upf1"/>
</dbReference>
<keyword evidence="4" id="KW-1185">Reference proteome</keyword>
<dbReference type="CDD" id="cd18042">
    <property type="entry name" value="DEXXQc_SETX"/>
    <property type="match status" value="1"/>
</dbReference>
<dbReference type="Pfam" id="PF13087">
    <property type="entry name" value="AAA_12"/>
    <property type="match status" value="1"/>
</dbReference>
<sequence length="454" mass="50042">MIASSLLPIAMLSFLKIRNHIVCCGKGPPGTGKTQTILGLLSAILHATPSRMLSNFGAVAIAVSFIPVIFSLSVEQKRNGSTADKQKLGGTGKDKDSIRSAILDEAVIVCSTLSFSGSSLLGKLNHGFDIIKPATLAPLVTGCKQVFLVGDPAQLPATVISKVAKRFGYDTSLFKRLQRAGYLVKMLKIQYRMHPQIRSFPSKDFYDEALEDGSGVEDYTTRDWHKYGCFGPFCFFDIEGVEESRTNKNEVEFVLLLYHKLVNMYPELKSSSQIAIMSPYSGQVKEFQERFKKNFGAESQKVVDITTVDGCQGREKDVVIILLSCVRANQAKGIGLANQDKGGIGFLKDNRRMNVAITRAKSSVLGLHQNCGMETSIGETSSKVLRIEDVFLRCLSHMTRFSSLKVKAEEAQAAERDDPRDNENMAVYVNTGDADDNEYGRWGLSGSQLCRCRR</sequence>
<dbReference type="InterPro" id="IPR027417">
    <property type="entry name" value="P-loop_NTPase"/>
</dbReference>
<dbReference type="Gene3D" id="3.40.50.300">
    <property type="entry name" value="P-loop containing nucleotide triphosphate hydrolases"/>
    <property type="match status" value="2"/>
</dbReference>
<evidence type="ECO:0000313" key="4">
    <source>
        <dbReference type="Proteomes" id="UP000827721"/>
    </source>
</evidence>
<dbReference type="PANTHER" id="PTHR10887:SF538">
    <property type="entry name" value="HELICASE MAGATAMA 3-RELATED"/>
    <property type="match status" value="1"/>
</dbReference>
<reference evidence="3 4" key="1">
    <citation type="submission" date="2021-02" db="EMBL/GenBank/DDBJ databases">
        <title>Plant Genome Project.</title>
        <authorList>
            <person name="Zhang R.-G."/>
        </authorList>
    </citation>
    <scope>NUCLEOTIDE SEQUENCE [LARGE SCALE GENOMIC DNA]</scope>
    <source>
        <tissue evidence="3">Leaves</tissue>
    </source>
</reference>
<dbReference type="SUPFAM" id="SSF52540">
    <property type="entry name" value="P-loop containing nucleoside triphosphate hydrolases"/>
    <property type="match status" value="1"/>
</dbReference>
<evidence type="ECO:0000259" key="2">
    <source>
        <dbReference type="Pfam" id="PF13087"/>
    </source>
</evidence>
<dbReference type="InterPro" id="IPR045055">
    <property type="entry name" value="DNA2/NAM7-like"/>
</dbReference>
<dbReference type="InterPro" id="IPR041679">
    <property type="entry name" value="DNA2/NAM7-like_C"/>
</dbReference>
<evidence type="ECO:0000313" key="3">
    <source>
        <dbReference type="EMBL" id="KAH7567616.1"/>
    </source>
</evidence>
<dbReference type="InterPro" id="IPR041677">
    <property type="entry name" value="DNA2/NAM7_AAA_11"/>
</dbReference>
<feature type="domain" description="DNA2/NAM7 helicase-like C-terminal" evidence="2">
    <location>
        <begin position="169"/>
        <end position="364"/>
    </location>
</feature>
<evidence type="ECO:0008006" key="5">
    <source>
        <dbReference type="Google" id="ProtNLM"/>
    </source>
</evidence>
<dbReference type="CDD" id="cd18808">
    <property type="entry name" value="SF1_C_Upf1"/>
    <property type="match status" value="1"/>
</dbReference>
<feature type="domain" description="DNA2/NAM7 helicase helicase" evidence="1">
    <location>
        <begin position="93"/>
        <end position="162"/>
    </location>
</feature>
<accession>A0ABQ8HTJ5</accession>
<dbReference type="Pfam" id="PF13086">
    <property type="entry name" value="AAA_11"/>
    <property type="match status" value="1"/>
</dbReference>
<evidence type="ECO:0000259" key="1">
    <source>
        <dbReference type="Pfam" id="PF13086"/>
    </source>
</evidence>
<proteinExistence type="predicted"/>
<dbReference type="Proteomes" id="UP000827721">
    <property type="component" value="Unassembled WGS sequence"/>
</dbReference>
<organism evidence="3 4">
    <name type="scientific">Xanthoceras sorbifolium</name>
    <dbReference type="NCBI Taxonomy" id="99658"/>
    <lineage>
        <taxon>Eukaryota</taxon>
        <taxon>Viridiplantae</taxon>
        <taxon>Streptophyta</taxon>
        <taxon>Embryophyta</taxon>
        <taxon>Tracheophyta</taxon>
        <taxon>Spermatophyta</taxon>
        <taxon>Magnoliopsida</taxon>
        <taxon>eudicotyledons</taxon>
        <taxon>Gunneridae</taxon>
        <taxon>Pentapetalae</taxon>
        <taxon>rosids</taxon>
        <taxon>malvids</taxon>
        <taxon>Sapindales</taxon>
        <taxon>Sapindaceae</taxon>
        <taxon>Xanthoceroideae</taxon>
        <taxon>Xanthoceras</taxon>
    </lineage>
</organism>